<protein>
    <submittedName>
        <fullName evidence="12">23S rRNA (Adenine(2503)-C(2))-methyltransferase RlmN</fullName>
    </submittedName>
</protein>
<keyword evidence="6 12" id="KW-0808">Transferase</keyword>
<dbReference type="SFLD" id="SFLDG01062">
    <property type="entry name" value="methyltransferase_(Class_A)"/>
    <property type="match status" value="1"/>
</dbReference>
<comment type="subcellular location">
    <subcellularLocation>
        <location evidence="2">Cytoplasm</location>
    </subcellularLocation>
</comment>
<dbReference type="InterPro" id="IPR040072">
    <property type="entry name" value="Methyltransferase_A"/>
</dbReference>
<keyword evidence="3" id="KW-0004">4Fe-4S</keyword>
<evidence type="ECO:0000256" key="6">
    <source>
        <dbReference type="ARBA" id="ARBA00022679"/>
    </source>
</evidence>
<dbReference type="GO" id="GO:0005737">
    <property type="term" value="C:cytoplasm"/>
    <property type="evidence" value="ECO:0007669"/>
    <property type="project" value="UniProtKB-SubCell"/>
</dbReference>
<dbReference type="GO" id="GO:0070475">
    <property type="term" value="P:rRNA base methylation"/>
    <property type="evidence" value="ECO:0007669"/>
    <property type="project" value="TreeGrafter"/>
</dbReference>
<dbReference type="GO" id="GO:0046872">
    <property type="term" value="F:metal ion binding"/>
    <property type="evidence" value="ECO:0007669"/>
    <property type="project" value="UniProtKB-KW"/>
</dbReference>
<evidence type="ECO:0000256" key="10">
    <source>
        <dbReference type="ARBA" id="ARBA00023014"/>
    </source>
</evidence>
<dbReference type="Gene3D" id="3.20.20.70">
    <property type="entry name" value="Aldolase class I"/>
    <property type="match status" value="1"/>
</dbReference>
<name>A0A2M8EU94_9BACT</name>
<dbReference type="Proteomes" id="UP000230885">
    <property type="component" value="Unassembled WGS sequence"/>
</dbReference>
<evidence type="ECO:0000256" key="3">
    <source>
        <dbReference type="ARBA" id="ARBA00022485"/>
    </source>
</evidence>
<dbReference type="GO" id="GO:0030488">
    <property type="term" value="P:tRNA methylation"/>
    <property type="evidence" value="ECO:0007669"/>
    <property type="project" value="TreeGrafter"/>
</dbReference>
<dbReference type="PANTHER" id="PTHR30544">
    <property type="entry name" value="23S RRNA METHYLTRANSFERASE"/>
    <property type="match status" value="1"/>
</dbReference>
<comment type="caution">
    <text evidence="12">The sequence shown here is derived from an EMBL/GenBank/DDBJ whole genome shotgun (WGS) entry which is preliminary data.</text>
</comment>
<evidence type="ECO:0000256" key="1">
    <source>
        <dbReference type="ARBA" id="ARBA00001966"/>
    </source>
</evidence>
<keyword evidence="7" id="KW-0949">S-adenosyl-L-methionine</keyword>
<evidence type="ECO:0000313" key="13">
    <source>
        <dbReference type="Proteomes" id="UP000230885"/>
    </source>
</evidence>
<dbReference type="PROSITE" id="PS51918">
    <property type="entry name" value="RADICAL_SAM"/>
    <property type="match status" value="1"/>
</dbReference>
<accession>A0A2M8EU94</accession>
<dbReference type="InterPro" id="IPR007197">
    <property type="entry name" value="rSAM"/>
</dbReference>
<feature type="domain" description="Radical SAM core" evidence="11">
    <location>
        <begin position="35"/>
        <end position="266"/>
    </location>
</feature>
<evidence type="ECO:0000313" key="12">
    <source>
        <dbReference type="EMBL" id="PJC28684.1"/>
    </source>
</evidence>
<comment type="cofactor">
    <cofactor evidence="1">
        <name>[4Fe-4S] cluster</name>
        <dbReference type="ChEBI" id="CHEBI:49883"/>
    </cofactor>
</comment>
<dbReference type="GO" id="GO:0008173">
    <property type="term" value="F:RNA methyltransferase activity"/>
    <property type="evidence" value="ECO:0007669"/>
    <property type="project" value="InterPro"/>
</dbReference>
<dbReference type="SUPFAM" id="SSF102114">
    <property type="entry name" value="Radical SAM enzymes"/>
    <property type="match status" value="1"/>
</dbReference>
<evidence type="ECO:0000256" key="9">
    <source>
        <dbReference type="ARBA" id="ARBA00023004"/>
    </source>
</evidence>
<dbReference type="InterPro" id="IPR004383">
    <property type="entry name" value="rRNA_lsu_MTrfase_RlmN/Cfr"/>
</dbReference>
<keyword evidence="10" id="KW-0411">Iron-sulfur</keyword>
<keyword evidence="8" id="KW-0479">Metal-binding</keyword>
<proteinExistence type="predicted"/>
<gene>
    <name evidence="12" type="ORF">CO053_03310</name>
</gene>
<evidence type="ECO:0000256" key="2">
    <source>
        <dbReference type="ARBA" id="ARBA00004496"/>
    </source>
</evidence>
<dbReference type="InterPro" id="IPR058240">
    <property type="entry name" value="rSAM_sf"/>
</dbReference>
<dbReference type="InterPro" id="IPR013785">
    <property type="entry name" value="Aldolase_TIM"/>
</dbReference>
<organism evidence="12 13">
    <name type="scientific">Candidatus Shapirobacteria bacterium CG_4_9_14_0_2_um_filter_40_11</name>
    <dbReference type="NCBI Taxonomy" id="1974876"/>
    <lineage>
        <taxon>Bacteria</taxon>
        <taxon>Candidatus Shapironibacteriota</taxon>
    </lineage>
</organism>
<evidence type="ECO:0000256" key="5">
    <source>
        <dbReference type="ARBA" id="ARBA00022603"/>
    </source>
</evidence>
<evidence type="ECO:0000256" key="8">
    <source>
        <dbReference type="ARBA" id="ARBA00022723"/>
    </source>
</evidence>
<keyword evidence="4" id="KW-0963">Cytoplasm</keyword>
<evidence type="ECO:0000256" key="4">
    <source>
        <dbReference type="ARBA" id="ARBA00022490"/>
    </source>
</evidence>
<dbReference type="SFLD" id="SFLDF00275">
    <property type="entry name" value="adenosine_C2_methyltransferase"/>
    <property type="match status" value="1"/>
</dbReference>
<evidence type="ECO:0000256" key="7">
    <source>
        <dbReference type="ARBA" id="ARBA00022691"/>
    </source>
</evidence>
<evidence type="ECO:0000259" key="11">
    <source>
        <dbReference type="PROSITE" id="PS51918"/>
    </source>
</evidence>
<keyword evidence="9" id="KW-0408">Iron</keyword>
<dbReference type="CDD" id="cd01335">
    <property type="entry name" value="Radical_SAM"/>
    <property type="match status" value="1"/>
</dbReference>
<dbReference type="GO" id="GO:0051539">
    <property type="term" value="F:4 iron, 4 sulfur cluster binding"/>
    <property type="evidence" value="ECO:0007669"/>
    <property type="project" value="UniProtKB-KW"/>
</dbReference>
<dbReference type="SFLD" id="SFLDS00029">
    <property type="entry name" value="Radical_SAM"/>
    <property type="match status" value="1"/>
</dbReference>
<dbReference type="Pfam" id="PF04055">
    <property type="entry name" value="Radical_SAM"/>
    <property type="match status" value="1"/>
</dbReference>
<sequence length="288" mass="32980">MMKSIKLETTNDNSTTKVLLQFDDSLQIESVLMKYRDWYSTCVSVMVGCPLGCKICATGKMGFSRNLTAEEITGQVEFWNDYLKEKGRVSRVVFMGMGEPFLNWEETYQAIKILNKPGKFNIAQRHITISTAGIIPKIYEFIDLNTQINLAISLHSPFQNKREEIMPIAKQYPLTELMKAAGHYVKKTDRKLFFEYALMYKFNDTFEDIDQIKKIFGSKLFHLNVIILNPVDKQCKPSGMGRRETFIRALEKNKISYTVRRSIGKEINASCGQLATQTAPLSHLEAQS</sequence>
<reference evidence="13" key="1">
    <citation type="submission" date="2017-09" db="EMBL/GenBank/DDBJ databases">
        <title>Depth-based differentiation of microbial function through sediment-hosted aquifers and enrichment of novel symbionts in the deep terrestrial subsurface.</title>
        <authorList>
            <person name="Probst A.J."/>
            <person name="Ladd B."/>
            <person name="Jarett J.K."/>
            <person name="Geller-Mcgrath D.E."/>
            <person name="Sieber C.M.K."/>
            <person name="Emerson J.B."/>
            <person name="Anantharaman K."/>
            <person name="Thomas B.C."/>
            <person name="Malmstrom R."/>
            <person name="Stieglmeier M."/>
            <person name="Klingl A."/>
            <person name="Woyke T."/>
            <person name="Ryan C.M."/>
            <person name="Banfield J.F."/>
        </authorList>
    </citation>
    <scope>NUCLEOTIDE SEQUENCE [LARGE SCALE GENOMIC DNA]</scope>
</reference>
<dbReference type="AlphaFoldDB" id="A0A2M8EU94"/>
<keyword evidence="5 12" id="KW-0489">Methyltransferase</keyword>
<dbReference type="PANTHER" id="PTHR30544:SF5">
    <property type="entry name" value="RADICAL SAM CORE DOMAIN-CONTAINING PROTEIN"/>
    <property type="match status" value="1"/>
</dbReference>
<dbReference type="EMBL" id="PFSE01000052">
    <property type="protein sequence ID" value="PJC28684.1"/>
    <property type="molecule type" value="Genomic_DNA"/>
</dbReference>